<name>A0ABW6QC78_9ACTN</name>
<evidence type="ECO:0000313" key="3">
    <source>
        <dbReference type="Proteomes" id="UP001601627"/>
    </source>
</evidence>
<reference evidence="2 3" key="1">
    <citation type="submission" date="2024-09" db="EMBL/GenBank/DDBJ databases">
        <title>The Natural Products Discovery Center: Release of the First 8490 Sequenced Strains for Exploring Actinobacteria Biosynthetic Diversity.</title>
        <authorList>
            <person name="Kalkreuter E."/>
            <person name="Kautsar S.A."/>
            <person name="Yang D."/>
            <person name="Bader C.D."/>
            <person name="Teijaro C.N."/>
            <person name="Fluegel L."/>
            <person name="Davis C.M."/>
            <person name="Simpson J.R."/>
            <person name="Lauterbach L."/>
            <person name="Steele A.D."/>
            <person name="Gui C."/>
            <person name="Meng S."/>
            <person name="Li G."/>
            <person name="Viehrig K."/>
            <person name="Ye F."/>
            <person name="Su P."/>
            <person name="Kiefer A.F."/>
            <person name="Nichols A."/>
            <person name="Cepeda A.J."/>
            <person name="Yan W."/>
            <person name="Fan B."/>
            <person name="Jiang Y."/>
            <person name="Adhikari A."/>
            <person name="Zheng C.-J."/>
            <person name="Schuster L."/>
            <person name="Cowan T.M."/>
            <person name="Smanski M.J."/>
            <person name="Chevrette M.G."/>
            <person name="De Carvalho L.P.S."/>
            <person name="Shen B."/>
        </authorList>
    </citation>
    <scope>NUCLEOTIDE SEQUENCE [LARGE SCALE GENOMIC DNA]</scope>
    <source>
        <strain evidence="2 3">NPDC058328</strain>
    </source>
</reference>
<organism evidence="2 3">
    <name type="scientific">Streptomyces marokkonensis</name>
    <dbReference type="NCBI Taxonomy" id="324855"/>
    <lineage>
        <taxon>Bacteria</taxon>
        <taxon>Bacillati</taxon>
        <taxon>Actinomycetota</taxon>
        <taxon>Actinomycetes</taxon>
        <taxon>Kitasatosporales</taxon>
        <taxon>Streptomycetaceae</taxon>
        <taxon>Streptomyces</taxon>
    </lineage>
</organism>
<protein>
    <submittedName>
        <fullName evidence="2">Uncharacterized protein</fullName>
    </submittedName>
</protein>
<feature type="compositionally biased region" description="Polar residues" evidence="1">
    <location>
        <begin position="42"/>
        <end position="56"/>
    </location>
</feature>
<dbReference type="Proteomes" id="UP001601627">
    <property type="component" value="Unassembled WGS sequence"/>
</dbReference>
<comment type="caution">
    <text evidence="2">The sequence shown here is derived from an EMBL/GenBank/DDBJ whole genome shotgun (WGS) entry which is preliminary data.</text>
</comment>
<evidence type="ECO:0000256" key="1">
    <source>
        <dbReference type="SAM" id="MobiDB-lite"/>
    </source>
</evidence>
<keyword evidence="3" id="KW-1185">Reference proteome</keyword>
<evidence type="ECO:0000313" key="2">
    <source>
        <dbReference type="EMBL" id="MFF1276820.1"/>
    </source>
</evidence>
<dbReference type="EMBL" id="JBHVZQ010000027">
    <property type="protein sequence ID" value="MFF1276820.1"/>
    <property type="molecule type" value="Genomic_DNA"/>
</dbReference>
<accession>A0ABW6QC78</accession>
<feature type="region of interest" description="Disordered" evidence="1">
    <location>
        <begin position="1"/>
        <end position="69"/>
    </location>
</feature>
<sequence>MGATGDPPAVGTLAGLTALVERDREPPTTRRGSPASARCAGTASTRSGEAQRQVARQDSPWGPLRRTRR</sequence>
<proteinExistence type="predicted"/>
<dbReference type="RefSeq" id="WP_149550280.1">
    <property type="nucleotide sequence ID" value="NZ_JBHVZQ010000027.1"/>
</dbReference>
<gene>
    <name evidence="2" type="ORF">ACFVZC_25950</name>
</gene>